<evidence type="ECO:0000256" key="2">
    <source>
        <dbReference type="ARBA" id="ARBA00022884"/>
    </source>
</evidence>
<comment type="similarity">
    <text evidence="3">Belongs to the KhpA RNA-binding protein family.</text>
</comment>
<organism evidence="4 5">
    <name type="scientific">candidate division WWE3 bacterium RIFOXYC1_FULL_39_7</name>
    <dbReference type="NCBI Taxonomy" id="1802643"/>
    <lineage>
        <taxon>Bacteria</taxon>
        <taxon>Katanobacteria</taxon>
    </lineage>
</organism>
<comment type="subunit">
    <text evidence="3">Forms a complex with KhpB.</text>
</comment>
<comment type="caution">
    <text evidence="4">The sequence shown here is derived from an EMBL/GenBank/DDBJ whole genome shotgun (WGS) entry which is preliminary data.</text>
</comment>
<evidence type="ECO:0000313" key="4">
    <source>
        <dbReference type="EMBL" id="OGC68703.1"/>
    </source>
</evidence>
<dbReference type="CDD" id="cd22533">
    <property type="entry name" value="KH-II_YlqC-like"/>
    <property type="match status" value="1"/>
</dbReference>
<protein>
    <recommendedName>
        <fullName evidence="3">RNA-binding protein KhpA</fullName>
    </recommendedName>
    <alternativeName>
        <fullName evidence="3">KH-domain protein A</fullName>
    </alternativeName>
</protein>
<dbReference type="GO" id="GO:0009252">
    <property type="term" value="P:peptidoglycan biosynthetic process"/>
    <property type="evidence" value="ECO:0007669"/>
    <property type="project" value="UniProtKB-UniRule"/>
</dbReference>
<dbReference type="InterPro" id="IPR015946">
    <property type="entry name" value="KH_dom-like_a/b"/>
</dbReference>
<comment type="function">
    <text evidence="3">A probable RNA chaperone. Forms a complex with KhpB which binds to cellular RNA and controls its expression. Plays a role in peptidoglycan (PG) homeostasis and cell length regulation.</text>
</comment>
<dbReference type="GO" id="GO:0071555">
    <property type="term" value="P:cell wall organization"/>
    <property type="evidence" value="ECO:0007669"/>
    <property type="project" value="UniProtKB-KW"/>
</dbReference>
<name>A0A1F4WIG8_UNCKA</name>
<evidence type="ECO:0000313" key="5">
    <source>
        <dbReference type="Proteomes" id="UP000179113"/>
    </source>
</evidence>
<keyword evidence="3" id="KW-0961">Cell wall biogenesis/degradation</keyword>
<dbReference type="HAMAP" id="MF_00088">
    <property type="entry name" value="KhpA"/>
    <property type="match status" value="1"/>
</dbReference>
<dbReference type="Pfam" id="PF13083">
    <property type="entry name" value="KH_KhpA-B"/>
    <property type="match status" value="1"/>
</dbReference>
<proteinExistence type="inferred from homology"/>
<reference evidence="4 5" key="1">
    <citation type="journal article" date="2016" name="Nat. Commun.">
        <title>Thousands of microbial genomes shed light on interconnected biogeochemical processes in an aquifer system.</title>
        <authorList>
            <person name="Anantharaman K."/>
            <person name="Brown C.T."/>
            <person name="Hug L.A."/>
            <person name="Sharon I."/>
            <person name="Castelle C.J."/>
            <person name="Probst A.J."/>
            <person name="Thomas B.C."/>
            <person name="Singh A."/>
            <person name="Wilkins M.J."/>
            <person name="Karaoz U."/>
            <person name="Brodie E.L."/>
            <person name="Williams K.H."/>
            <person name="Hubbard S.S."/>
            <person name="Banfield J.F."/>
        </authorList>
    </citation>
    <scope>NUCLEOTIDE SEQUENCE [LARGE SCALE GENOMIC DNA]</scope>
</reference>
<dbReference type="GO" id="GO:0005737">
    <property type="term" value="C:cytoplasm"/>
    <property type="evidence" value="ECO:0007669"/>
    <property type="project" value="UniProtKB-SubCell"/>
</dbReference>
<keyword evidence="2 3" id="KW-0694">RNA-binding</keyword>
<dbReference type="PROSITE" id="PS50084">
    <property type="entry name" value="KH_TYPE_1"/>
    <property type="match status" value="1"/>
</dbReference>
<dbReference type="GO" id="GO:0008360">
    <property type="term" value="P:regulation of cell shape"/>
    <property type="evidence" value="ECO:0007669"/>
    <property type="project" value="UniProtKB-KW"/>
</dbReference>
<accession>A0A1F4WIG8</accession>
<dbReference type="GO" id="GO:0003723">
    <property type="term" value="F:RNA binding"/>
    <property type="evidence" value="ECO:0007669"/>
    <property type="project" value="UniProtKB-UniRule"/>
</dbReference>
<dbReference type="EMBL" id="MEWA01000033">
    <property type="protein sequence ID" value="OGC68703.1"/>
    <property type="molecule type" value="Genomic_DNA"/>
</dbReference>
<evidence type="ECO:0000256" key="3">
    <source>
        <dbReference type="HAMAP-Rule" id="MF_00088"/>
    </source>
</evidence>
<sequence length="81" mass="9178">MHAFIEYLIKELVSKPEQVVIDEVDEEGTTIYNIGVAQEDMGLVIGKEGNTINSLRNLVKAKAIKDNVRVRIQLNEMYDTN</sequence>
<evidence type="ECO:0000256" key="1">
    <source>
        <dbReference type="ARBA" id="ARBA00022490"/>
    </source>
</evidence>
<gene>
    <name evidence="3" type="primary">khpA</name>
    <name evidence="4" type="ORF">A2415_01995</name>
</gene>
<dbReference type="PANTHER" id="PTHR34654:SF1">
    <property type="entry name" value="RNA-BINDING PROTEIN KHPA"/>
    <property type="match status" value="1"/>
</dbReference>
<comment type="subcellular location">
    <subcellularLocation>
        <location evidence="3">Cytoplasm</location>
    </subcellularLocation>
</comment>
<dbReference type="Proteomes" id="UP000179113">
    <property type="component" value="Unassembled WGS sequence"/>
</dbReference>
<dbReference type="InterPro" id="IPR009019">
    <property type="entry name" value="KH_sf_prok-type"/>
</dbReference>
<dbReference type="AlphaFoldDB" id="A0A1F4WIG8"/>
<keyword evidence="3" id="KW-0143">Chaperone</keyword>
<dbReference type="InterPro" id="IPR020627">
    <property type="entry name" value="KhpA"/>
</dbReference>
<dbReference type="Gene3D" id="3.30.300.20">
    <property type="match status" value="1"/>
</dbReference>
<keyword evidence="1 3" id="KW-0963">Cytoplasm</keyword>
<dbReference type="SUPFAM" id="SSF54814">
    <property type="entry name" value="Prokaryotic type KH domain (KH-domain type II)"/>
    <property type="match status" value="1"/>
</dbReference>
<keyword evidence="3" id="KW-0133">Cell shape</keyword>
<dbReference type="PANTHER" id="PTHR34654">
    <property type="entry name" value="UPF0109 PROTEIN SCO5592"/>
    <property type="match status" value="1"/>
</dbReference>